<proteinExistence type="predicted"/>
<sequence>MTSLLNLEALDTLMTIPTIALTIVYCAASICRVLAVPGSAQRYRAATVQRGALMMVVCADLLNLIVEAATGDHMGAAAFVGAAVWLIVFGWRILDGSRNRTIVQRLREERTLTDAAASADGEEPCSGAEPLHTAHVALIRLPPIAPHATA</sequence>
<accession>A0AAD1ELF8</accession>
<evidence type="ECO:0000313" key="2">
    <source>
        <dbReference type="EMBL" id="AZZ54991.1"/>
    </source>
</evidence>
<dbReference type="EMBL" id="CP028130">
    <property type="protein sequence ID" value="AZZ54991.1"/>
    <property type="molecule type" value="Genomic_DNA"/>
</dbReference>
<name>A0AAD1ELF8_9MICO</name>
<dbReference type="RefSeq" id="WP_104354178.1">
    <property type="nucleotide sequence ID" value="NZ_CP028130.1"/>
</dbReference>
<feature type="transmembrane region" description="Helical" evidence="1">
    <location>
        <begin position="12"/>
        <end position="31"/>
    </location>
</feature>
<keyword evidence="1" id="KW-1133">Transmembrane helix</keyword>
<protein>
    <submittedName>
        <fullName evidence="2">Uncharacterized protein</fullName>
    </submittedName>
</protein>
<keyword evidence="1" id="KW-0472">Membrane</keyword>
<evidence type="ECO:0000256" key="1">
    <source>
        <dbReference type="SAM" id="Phobius"/>
    </source>
</evidence>
<feature type="transmembrane region" description="Helical" evidence="1">
    <location>
        <begin position="76"/>
        <end position="94"/>
    </location>
</feature>
<reference evidence="2 3" key="1">
    <citation type="submission" date="2018-03" db="EMBL/GenBank/DDBJ databases">
        <title>Bacteriophage NCPPB3778 and a type I-E CRISPR drive the evolution of the US Biological Select Agent, Rathayibacter toxicus.</title>
        <authorList>
            <person name="Davis E.W.II."/>
            <person name="Tabima J.F."/>
            <person name="Weisberg A.J."/>
            <person name="Dantas Lopes L."/>
            <person name="Wiseman M.S."/>
            <person name="Wiseman M.S."/>
            <person name="Pupko T."/>
            <person name="Belcher M.S."/>
            <person name="Sechler A.J."/>
            <person name="Tancos M.A."/>
            <person name="Schroeder B.K."/>
            <person name="Murray T.D."/>
            <person name="Luster D.G."/>
            <person name="Schneider W.L."/>
            <person name="Rogers E."/>
            <person name="Andreote F.D."/>
            <person name="Grunwald N.J."/>
            <person name="Putnam M.L."/>
            <person name="Chang J.H."/>
        </authorList>
    </citation>
    <scope>NUCLEOTIDE SEQUENCE [LARGE SCALE GENOMIC DNA]</scope>
    <source>
        <strain evidence="2 3">NCCPB 2253</strain>
    </source>
</reference>
<feature type="transmembrane region" description="Helical" evidence="1">
    <location>
        <begin position="52"/>
        <end position="70"/>
    </location>
</feature>
<dbReference type="KEGG" id="ria:C7V51_03140"/>
<evidence type="ECO:0000313" key="3">
    <source>
        <dbReference type="Proteomes" id="UP000283946"/>
    </source>
</evidence>
<organism evidence="2 3">
    <name type="scientific">Rathayibacter iranicus</name>
    <dbReference type="NCBI Taxonomy" id="59737"/>
    <lineage>
        <taxon>Bacteria</taxon>
        <taxon>Bacillati</taxon>
        <taxon>Actinomycetota</taxon>
        <taxon>Actinomycetes</taxon>
        <taxon>Micrococcales</taxon>
        <taxon>Microbacteriaceae</taxon>
        <taxon>Rathayibacter</taxon>
    </lineage>
</organism>
<dbReference type="AlphaFoldDB" id="A0AAD1ELF8"/>
<dbReference type="Proteomes" id="UP000283946">
    <property type="component" value="Chromosome"/>
</dbReference>
<gene>
    <name evidence="2" type="ORF">C7V51_03140</name>
</gene>
<keyword evidence="1" id="KW-0812">Transmembrane</keyword>